<dbReference type="InterPro" id="IPR001173">
    <property type="entry name" value="Glyco_trans_2-like"/>
</dbReference>
<geneLocation type="plasmid" evidence="6">
    <name>ptpro6</name>
</geneLocation>
<protein>
    <submittedName>
        <fullName evidence="5">Glycosyl transferase</fullName>
    </submittedName>
</protein>
<organism evidence="5 6">
    <name type="scientific">Salipiger profundus</name>
    <dbReference type="NCBI Taxonomy" id="1229727"/>
    <lineage>
        <taxon>Bacteria</taxon>
        <taxon>Pseudomonadati</taxon>
        <taxon>Pseudomonadota</taxon>
        <taxon>Alphaproteobacteria</taxon>
        <taxon>Rhodobacterales</taxon>
        <taxon>Roseobacteraceae</taxon>
        <taxon>Salipiger</taxon>
    </lineage>
</organism>
<dbReference type="RefSeq" id="WP_076625976.1">
    <property type="nucleotide sequence ID" value="NZ_BMEW01000010.1"/>
</dbReference>
<keyword evidence="6" id="KW-1185">Reference proteome</keyword>
<keyword evidence="2" id="KW-0328">Glycosyltransferase</keyword>
<dbReference type="Pfam" id="PF00535">
    <property type="entry name" value="Glycos_transf_2"/>
    <property type="match status" value="1"/>
</dbReference>
<dbReference type="EMBL" id="CP014802">
    <property type="protein sequence ID" value="APX26344.1"/>
    <property type="molecule type" value="Genomic_DNA"/>
</dbReference>
<evidence type="ECO:0000313" key="6">
    <source>
        <dbReference type="Proteomes" id="UP000186559"/>
    </source>
</evidence>
<evidence type="ECO:0000256" key="1">
    <source>
        <dbReference type="ARBA" id="ARBA00006739"/>
    </source>
</evidence>
<dbReference type="Proteomes" id="UP000186559">
    <property type="component" value="Plasmid pTPRO6"/>
</dbReference>
<accession>A0A1U7DDU9</accession>
<dbReference type="PANTHER" id="PTHR43685:SF5">
    <property type="entry name" value="GLYCOSYLTRANSFERASE EPSE-RELATED"/>
    <property type="match status" value="1"/>
</dbReference>
<gene>
    <name evidence="5" type="ORF">Ga0080559_TMP5244</name>
</gene>
<evidence type="ECO:0000259" key="4">
    <source>
        <dbReference type="Pfam" id="PF00535"/>
    </source>
</evidence>
<dbReference type="AlphaFoldDB" id="A0A1U7DDU9"/>
<reference evidence="5 6" key="1">
    <citation type="submission" date="2016-03" db="EMBL/GenBank/DDBJ databases">
        <title>Deep-sea bacteria in the southern Pacific.</title>
        <authorList>
            <person name="Tang K."/>
        </authorList>
    </citation>
    <scope>NUCLEOTIDE SEQUENCE [LARGE SCALE GENOMIC DNA]</scope>
    <source>
        <strain evidence="5 6">JLT2016</strain>
        <plasmid evidence="6">Plasmid ptpro6</plasmid>
    </source>
</reference>
<keyword evidence="5" id="KW-0614">Plasmid</keyword>
<dbReference type="Gene3D" id="3.90.550.10">
    <property type="entry name" value="Spore Coat Polysaccharide Biosynthesis Protein SpsA, Chain A"/>
    <property type="match status" value="1"/>
</dbReference>
<dbReference type="SUPFAM" id="SSF53448">
    <property type="entry name" value="Nucleotide-diphospho-sugar transferases"/>
    <property type="match status" value="1"/>
</dbReference>
<dbReference type="CDD" id="cd04196">
    <property type="entry name" value="GT_2_like_d"/>
    <property type="match status" value="1"/>
</dbReference>
<dbReference type="KEGG" id="tpro:Ga0080559_TMP5244"/>
<dbReference type="PANTHER" id="PTHR43685">
    <property type="entry name" value="GLYCOSYLTRANSFERASE"/>
    <property type="match status" value="1"/>
</dbReference>
<evidence type="ECO:0000256" key="3">
    <source>
        <dbReference type="ARBA" id="ARBA00022679"/>
    </source>
</evidence>
<feature type="domain" description="Glycosyltransferase 2-like" evidence="4">
    <location>
        <begin position="13"/>
        <end position="147"/>
    </location>
</feature>
<evidence type="ECO:0000256" key="2">
    <source>
        <dbReference type="ARBA" id="ARBA00022676"/>
    </source>
</evidence>
<proteinExistence type="inferred from homology"/>
<evidence type="ECO:0000313" key="5">
    <source>
        <dbReference type="EMBL" id="APX26344.1"/>
    </source>
</evidence>
<dbReference type="InterPro" id="IPR050834">
    <property type="entry name" value="Glycosyltransf_2"/>
</dbReference>
<sequence>MTTARTPSSARVTILMAVYNGSDNLHEQLDSLAAQTHPNWRLVASDDDSRDGSAELIRRFGAAGHEVHLRRGPCQGAAENFLSLIRALPEYGAENGWTAFSDQDDVWLPDKLHLAMSMLWEHPQDAPALYCSRTWITDARLEGRRLSMARPKPPGFRNALVQNVVAGNTIVLNPAATRLVSEAAQEAGKIVIHDWWIYQIVTGAGGTVLHDDRPTLLYRQHAVNQIGANDTFRARMVRVGMILQGRFKEWNDINIAALAGSAHRFAPEERQVYETFAALRCHSVPRRLADLLRLGLYRQSRVSTVALWISALIGRL</sequence>
<comment type="similarity">
    <text evidence="1">Belongs to the glycosyltransferase 2 family.</text>
</comment>
<dbReference type="GO" id="GO:0016757">
    <property type="term" value="F:glycosyltransferase activity"/>
    <property type="evidence" value="ECO:0007669"/>
    <property type="project" value="UniProtKB-KW"/>
</dbReference>
<keyword evidence="3 5" id="KW-0808">Transferase</keyword>
<name>A0A1U7DDU9_9RHOB</name>
<dbReference type="InterPro" id="IPR029044">
    <property type="entry name" value="Nucleotide-diphossugar_trans"/>
</dbReference>